<organism evidence="2 3">
    <name type="scientific">Musa troglodytarum</name>
    <name type="common">fe'i banana</name>
    <dbReference type="NCBI Taxonomy" id="320322"/>
    <lineage>
        <taxon>Eukaryota</taxon>
        <taxon>Viridiplantae</taxon>
        <taxon>Streptophyta</taxon>
        <taxon>Embryophyta</taxon>
        <taxon>Tracheophyta</taxon>
        <taxon>Spermatophyta</taxon>
        <taxon>Magnoliopsida</taxon>
        <taxon>Liliopsida</taxon>
        <taxon>Zingiberales</taxon>
        <taxon>Musaceae</taxon>
        <taxon>Musa</taxon>
    </lineage>
</organism>
<feature type="compositionally biased region" description="Polar residues" evidence="1">
    <location>
        <begin position="1"/>
        <end position="16"/>
    </location>
</feature>
<sequence>MMQSSGNGSNLFQLESSADGGKEPKKHPSLRLRKIALVHDDEVFPAIRGSSQRNGSCGDHRPQWKQMLPVRVIISRTLLSRNRLLLLSFMRHRFFFRDWFQLADPRMELFSHGSSSGRALAGRLREVDQRRFLALLDLDPLRLSLHILKSKI</sequence>
<evidence type="ECO:0000256" key="1">
    <source>
        <dbReference type="SAM" id="MobiDB-lite"/>
    </source>
</evidence>
<dbReference type="EMBL" id="CP097506">
    <property type="protein sequence ID" value="URD99844.1"/>
    <property type="molecule type" value="Genomic_DNA"/>
</dbReference>
<accession>A0A9E7FP47</accession>
<reference evidence="2" key="1">
    <citation type="submission" date="2022-05" db="EMBL/GenBank/DDBJ databases">
        <title>The Musa troglodytarum L. genome provides insights into the mechanism of non-climacteric behaviour and enrichment of carotenoids.</title>
        <authorList>
            <person name="Wang J."/>
        </authorList>
    </citation>
    <scope>NUCLEOTIDE SEQUENCE</scope>
    <source>
        <tissue evidence="2">Leaf</tissue>
    </source>
</reference>
<evidence type="ECO:0000313" key="3">
    <source>
        <dbReference type="Proteomes" id="UP001055439"/>
    </source>
</evidence>
<name>A0A9E7FP47_9LILI</name>
<proteinExistence type="predicted"/>
<protein>
    <submittedName>
        <fullName evidence="2">Uncharacterized protein</fullName>
    </submittedName>
</protein>
<evidence type="ECO:0000313" key="2">
    <source>
        <dbReference type="EMBL" id="URD99844.1"/>
    </source>
</evidence>
<dbReference type="AlphaFoldDB" id="A0A9E7FP47"/>
<keyword evidence="3" id="KW-1185">Reference proteome</keyword>
<gene>
    <name evidence="2" type="ORF">MUK42_10891</name>
</gene>
<dbReference type="Proteomes" id="UP001055439">
    <property type="component" value="Chromosome 4"/>
</dbReference>
<feature type="region of interest" description="Disordered" evidence="1">
    <location>
        <begin position="1"/>
        <end position="30"/>
    </location>
</feature>